<dbReference type="RefSeq" id="WP_107244528.1">
    <property type="nucleotide sequence ID" value="NZ_PYMJ01000027.1"/>
</dbReference>
<evidence type="ECO:0000313" key="2">
    <source>
        <dbReference type="EMBL" id="PSU45767.1"/>
    </source>
</evidence>
<reference evidence="2 3" key="1">
    <citation type="submission" date="2018-01" db="EMBL/GenBank/DDBJ databases">
        <title>Whole genome sequencing of Histamine producing bacteria.</title>
        <authorList>
            <person name="Butler K."/>
        </authorList>
    </citation>
    <scope>NUCLEOTIDE SEQUENCE [LARGE SCALE GENOMIC DNA]</scope>
    <source>
        <strain evidence="2 3">JCM 12947</strain>
    </source>
</reference>
<proteinExistence type="predicted"/>
<keyword evidence="1" id="KW-0472">Membrane</keyword>
<dbReference type="OrthoDB" id="5918848at2"/>
<keyword evidence="1" id="KW-1133">Transmembrane helix</keyword>
<evidence type="ECO:0000256" key="1">
    <source>
        <dbReference type="SAM" id="Phobius"/>
    </source>
</evidence>
<sequence length="170" mass="18131">MKKQSMKRPPSANGFRQRGASIYDYLLWISLAAITLVVLLGIFQRANNWRKQVAITQAGGEIRVAAGTWAGQRNFTGVSMPELCKVTRNDLSENICGPGRDGKNMNPYGGDYTITVGSNVSQVDVGYTGIDPNFIDSVSDKLAGSSVDRCQAATGCSTITAAGSTITVTM</sequence>
<organism evidence="2 3">
    <name type="scientific">Photobacterium frigidiphilum</name>
    <dbReference type="NCBI Taxonomy" id="264736"/>
    <lineage>
        <taxon>Bacteria</taxon>
        <taxon>Pseudomonadati</taxon>
        <taxon>Pseudomonadota</taxon>
        <taxon>Gammaproteobacteria</taxon>
        <taxon>Vibrionales</taxon>
        <taxon>Vibrionaceae</taxon>
        <taxon>Photobacterium</taxon>
    </lineage>
</organism>
<feature type="transmembrane region" description="Helical" evidence="1">
    <location>
        <begin position="21"/>
        <end position="43"/>
    </location>
</feature>
<protein>
    <submittedName>
        <fullName evidence="2">Uncharacterized protein</fullName>
    </submittedName>
</protein>
<accession>A0A2T3JA90</accession>
<comment type="caution">
    <text evidence="2">The sequence shown here is derived from an EMBL/GenBank/DDBJ whole genome shotgun (WGS) entry which is preliminary data.</text>
</comment>
<dbReference type="AlphaFoldDB" id="A0A2T3JA90"/>
<dbReference type="Proteomes" id="UP000240987">
    <property type="component" value="Unassembled WGS sequence"/>
</dbReference>
<name>A0A2T3JA90_9GAMM</name>
<gene>
    <name evidence="2" type="ORF">C9J12_21240</name>
</gene>
<evidence type="ECO:0000313" key="3">
    <source>
        <dbReference type="Proteomes" id="UP000240987"/>
    </source>
</evidence>
<keyword evidence="1" id="KW-0812">Transmembrane</keyword>
<dbReference type="EMBL" id="PYMJ01000027">
    <property type="protein sequence ID" value="PSU45767.1"/>
    <property type="molecule type" value="Genomic_DNA"/>
</dbReference>
<keyword evidence="3" id="KW-1185">Reference proteome</keyword>